<organism evidence="2 3">
    <name type="scientific">Cryobacterium serini</name>
    <dbReference type="NCBI Taxonomy" id="1259201"/>
    <lineage>
        <taxon>Bacteria</taxon>
        <taxon>Bacillati</taxon>
        <taxon>Actinomycetota</taxon>
        <taxon>Actinomycetes</taxon>
        <taxon>Micrococcales</taxon>
        <taxon>Microbacteriaceae</taxon>
        <taxon>Cryobacterium</taxon>
    </lineage>
</organism>
<dbReference type="EMBL" id="SOHN01000009">
    <property type="protein sequence ID" value="TFD88918.1"/>
    <property type="molecule type" value="Genomic_DNA"/>
</dbReference>
<dbReference type="Proteomes" id="UP000297626">
    <property type="component" value="Unassembled WGS sequence"/>
</dbReference>
<accession>A0A4R9BRD4</accession>
<dbReference type="RefSeq" id="WP_134528832.1">
    <property type="nucleotide sequence ID" value="NZ_SOHN01000009.1"/>
</dbReference>
<dbReference type="AlphaFoldDB" id="A0A4R9BRD4"/>
<comment type="caution">
    <text evidence="2">The sequence shown here is derived from an EMBL/GenBank/DDBJ whole genome shotgun (WGS) entry which is preliminary data.</text>
</comment>
<evidence type="ECO:0000256" key="1">
    <source>
        <dbReference type="SAM" id="MobiDB-lite"/>
    </source>
</evidence>
<keyword evidence="3" id="KW-1185">Reference proteome</keyword>
<evidence type="ECO:0000313" key="2">
    <source>
        <dbReference type="EMBL" id="TFD88918.1"/>
    </source>
</evidence>
<feature type="region of interest" description="Disordered" evidence="1">
    <location>
        <begin position="107"/>
        <end position="129"/>
    </location>
</feature>
<gene>
    <name evidence="2" type="ORF">E3T51_06210</name>
</gene>
<protein>
    <submittedName>
        <fullName evidence="2">Uncharacterized protein</fullName>
    </submittedName>
</protein>
<evidence type="ECO:0000313" key="3">
    <source>
        <dbReference type="Proteomes" id="UP000297626"/>
    </source>
</evidence>
<reference evidence="2 3" key="1">
    <citation type="submission" date="2019-03" db="EMBL/GenBank/DDBJ databases">
        <title>Genomics of glacier-inhabiting Cryobacterium strains.</title>
        <authorList>
            <person name="Liu Q."/>
            <person name="Xin Y.-H."/>
        </authorList>
    </citation>
    <scope>NUCLEOTIDE SEQUENCE [LARGE SCALE GENOMIC DNA]</scope>
    <source>
        <strain evidence="2 3">Sr54</strain>
    </source>
</reference>
<name>A0A4R9BRD4_9MICO</name>
<sequence>MLVWVTEWQVAEEHLLIAVGDFVDFTLYPANIVWLARLFGDRPAVEWQFDTYGDAVDQPSLRVQGKVDGLMSVRCRQVQTTEGLVPVTGAAKQQSVADTSGSWMRQGRFEQSETSHGADARSHHGSYENAHADDTTDLYGYILSLTVNDETDSAAEAAMK</sequence>
<proteinExistence type="predicted"/>